<dbReference type="InterPro" id="IPR029016">
    <property type="entry name" value="GAF-like_dom_sf"/>
</dbReference>
<evidence type="ECO:0000259" key="2">
    <source>
        <dbReference type="SMART" id="SM00065"/>
    </source>
</evidence>
<dbReference type="GO" id="GO:0016020">
    <property type="term" value="C:membrane"/>
    <property type="evidence" value="ECO:0007669"/>
    <property type="project" value="InterPro"/>
</dbReference>
<evidence type="ECO:0000313" key="3">
    <source>
        <dbReference type="EMBL" id="CAA9339473.1"/>
    </source>
</evidence>
<dbReference type="Pfam" id="PF07730">
    <property type="entry name" value="HisKA_3"/>
    <property type="match status" value="1"/>
</dbReference>
<dbReference type="GO" id="GO:0000155">
    <property type="term" value="F:phosphorelay sensor kinase activity"/>
    <property type="evidence" value="ECO:0007669"/>
    <property type="project" value="InterPro"/>
</dbReference>
<sequence length="437" mass="46555">MSVFPHTGLPSGSGNHRPVPAATAATEPPVSRLRRLLHESGAVVEELSLPSLHRRVVQAAVRLVPLRRAALAVLSPDGVVLQLLQQEDDPDLVASVALDSAVSATLTELLQPLAPRAVSRLGPERASGLPEPWSAGFAATPVHHRSSVLAVLLVLEPADGLSTEDEDLLLSLSATAGTAIENARLYEEARRRQEWLQEAADLSGGTMPVTTEDEAVELIAHSVHRLADAELVAAWVPGGQGLRLAVGLGDRAADLASLELTVDDQLIHEVSARPRGRHLDATPGCGSGWLAAVAALDIGPVMLMPVLGGSRLRGLLLVGRHVGRPGFVDVDLDMVESFAGHVTMALDLIRARAAQERLTQLEDRERIARDLHDHVASLLLATGVKVQASVGLSRDSRVHHRLHEVLQDIDVILHRLRSSIFPVDPPAALDEARFAAG</sequence>
<feature type="domain" description="GAF" evidence="2">
    <location>
        <begin position="48"/>
        <end position="190"/>
    </location>
</feature>
<dbReference type="Pfam" id="PF13492">
    <property type="entry name" value="GAF_3"/>
    <property type="match status" value="1"/>
</dbReference>
<dbReference type="EMBL" id="CADCTT010000409">
    <property type="protein sequence ID" value="CAA9339473.1"/>
    <property type="molecule type" value="Genomic_DNA"/>
</dbReference>
<name>A0A6J4LS82_9ACTN</name>
<dbReference type="AlphaFoldDB" id="A0A6J4LS82"/>
<dbReference type="InterPro" id="IPR003018">
    <property type="entry name" value="GAF"/>
</dbReference>
<dbReference type="GO" id="GO:0046983">
    <property type="term" value="F:protein dimerization activity"/>
    <property type="evidence" value="ECO:0007669"/>
    <property type="project" value="InterPro"/>
</dbReference>
<evidence type="ECO:0000256" key="1">
    <source>
        <dbReference type="SAM" id="MobiDB-lite"/>
    </source>
</evidence>
<gene>
    <name evidence="3" type="ORF">AVDCRST_MAG61-3392</name>
</gene>
<feature type="domain" description="GAF" evidence="2">
    <location>
        <begin position="211"/>
        <end position="356"/>
    </location>
</feature>
<proteinExistence type="predicted"/>
<dbReference type="Gene3D" id="6.10.250.2870">
    <property type="match status" value="1"/>
</dbReference>
<organism evidence="3">
    <name type="scientific">uncultured Friedmanniella sp</name>
    <dbReference type="NCBI Taxonomy" id="335381"/>
    <lineage>
        <taxon>Bacteria</taxon>
        <taxon>Bacillati</taxon>
        <taxon>Actinomycetota</taxon>
        <taxon>Actinomycetes</taxon>
        <taxon>Propionibacteriales</taxon>
        <taxon>Nocardioidaceae</taxon>
        <taxon>Friedmanniella</taxon>
        <taxon>environmental samples</taxon>
    </lineage>
</organism>
<dbReference type="InterPro" id="IPR011712">
    <property type="entry name" value="Sig_transdc_His_kin_sub3_dim/P"/>
</dbReference>
<accession>A0A6J4LS82</accession>
<feature type="compositionally biased region" description="Low complexity" evidence="1">
    <location>
        <begin position="18"/>
        <end position="27"/>
    </location>
</feature>
<dbReference type="SUPFAM" id="SSF55781">
    <property type="entry name" value="GAF domain-like"/>
    <property type="match status" value="2"/>
</dbReference>
<dbReference type="Gene3D" id="3.30.450.40">
    <property type="match status" value="2"/>
</dbReference>
<dbReference type="SMART" id="SM00065">
    <property type="entry name" value="GAF"/>
    <property type="match status" value="2"/>
</dbReference>
<reference evidence="3" key="1">
    <citation type="submission" date="2020-02" db="EMBL/GenBank/DDBJ databases">
        <authorList>
            <person name="Meier V. D."/>
        </authorList>
    </citation>
    <scope>NUCLEOTIDE SEQUENCE</scope>
    <source>
        <strain evidence="3">AVDCRST_MAG61</strain>
    </source>
</reference>
<protein>
    <submittedName>
        <fullName evidence="3">Serine phosphatase RsbU, regulator of sigma subunit</fullName>
    </submittedName>
</protein>
<feature type="region of interest" description="Disordered" evidence="1">
    <location>
        <begin position="1"/>
        <end position="27"/>
    </location>
</feature>